<keyword evidence="4" id="KW-1185">Reference proteome</keyword>
<accession>A0A0P0WMY7</accession>
<proteinExistence type="predicted"/>
<keyword evidence="2" id="KW-0472">Membrane</keyword>
<feature type="transmembrane region" description="Helical" evidence="2">
    <location>
        <begin position="6"/>
        <end position="27"/>
    </location>
</feature>
<gene>
    <name evidence="3" type="ordered locus">Os05g0436700</name>
    <name evidence="3" type="ORF">OSNPB_050436700</name>
</gene>
<protein>
    <submittedName>
        <fullName evidence="3">Os05g0436700 protein</fullName>
    </submittedName>
</protein>
<feature type="non-terminal residue" evidence="3">
    <location>
        <position position="1"/>
    </location>
</feature>
<dbReference type="InParanoid" id="A0A0P0WMY7"/>
<feature type="region of interest" description="Disordered" evidence="1">
    <location>
        <begin position="137"/>
        <end position="159"/>
    </location>
</feature>
<feature type="region of interest" description="Disordered" evidence="1">
    <location>
        <begin position="77"/>
        <end position="121"/>
    </location>
</feature>
<reference evidence="3 4" key="3">
    <citation type="journal article" date="2013" name="Rice">
        <title>Improvement of the Oryza sativa Nipponbare reference genome using next generation sequence and optical map data.</title>
        <authorList>
            <person name="Kawahara Y."/>
            <person name="de la Bastide M."/>
            <person name="Hamilton J.P."/>
            <person name="Kanamori H."/>
            <person name="McCombie W.R."/>
            <person name="Ouyang S."/>
            <person name="Schwartz D.C."/>
            <person name="Tanaka T."/>
            <person name="Wu J."/>
            <person name="Zhou S."/>
            <person name="Childs K.L."/>
            <person name="Davidson R.M."/>
            <person name="Lin H."/>
            <person name="Quesada-Ocampo L."/>
            <person name="Vaillancourt B."/>
            <person name="Sakai H."/>
            <person name="Lee S.S."/>
            <person name="Kim J."/>
            <person name="Numa H."/>
            <person name="Itoh T."/>
            <person name="Buell C.R."/>
            <person name="Matsumoto T."/>
        </authorList>
    </citation>
    <scope>NUCLEOTIDE SEQUENCE [LARGE SCALE GENOMIC DNA]</scope>
    <source>
        <strain evidence="4">cv. Nipponbare</strain>
    </source>
</reference>
<reference evidence="3 4" key="2">
    <citation type="journal article" date="2013" name="Plant Cell Physiol.">
        <title>Rice Annotation Project Database (RAP-DB): an integrative and interactive database for rice genomics.</title>
        <authorList>
            <person name="Sakai H."/>
            <person name="Lee S.S."/>
            <person name="Tanaka T."/>
            <person name="Numa H."/>
            <person name="Kim J."/>
            <person name="Kawahara Y."/>
            <person name="Wakimoto H."/>
            <person name="Yang C.C."/>
            <person name="Iwamoto M."/>
            <person name="Abe T."/>
            <person name="Yamada Y."/>
            <person name="Muto A."/>
            <person name="Inokuchi H."/>
            <person name="Ikemura T."/>
            <person name="Matsumoto T."/>
            <person name="Sasaki T."/>
            <person name="Itoh T."/>
        </authorList>
    </citation>
    <scope>NUCLEOTIDE SEQUENCE [LARGE SCALE GENOMIC DNA]</scope>
    <source>
        <strain evidence="4">cv. Nipponbare</strain>
    </source>
</reference>
<feature type="compositionally biased region" description="Basic residues" evidence="1">
    <location>
        <begin position="103"/>
        <end position="112"/>
    </location>
</feature>
<evidence type="ECO:0000256" key="1">
    <source>
        <dbReference type="SAM" id="MobiDB-lite"/>
    </source>
</evidence>
<dbReference type="EMBL" id="AP014961">
    <property type="protein sequence ID" value="BAS94204.1"/>
    <property type="molecule type" value="Genomic_DNA"/>
</dbReference>
<keyword evidence="2" id="KW-1133">Transmembrane helix</keyword>
<dbReference type="PaxDb" id="39947-A0A0P0WMY7"/>
<reference evidence="4" key="1">
    <citation type="journal article" date="2005" name="Nature">
        <title>The map-based sequence of the rice genome.</title>
        <authorList>
            <consortium name="International rice genome sequencing project (IRGSP)"/>
            <person name="Matsumoto T."/>
            <person name="Wu J."/>
            <person name="Kanamori H."/>
            <person name="Katayose Y."/>
            <person name="Fujisawa M."/>
            <person name="Namiki N."/>
            <person name="Mizuno H."/>
            <person name="Yamamoto K."/>
            <person name="Antonio B.A."/>
            <person name="Baba T."/>
            <person name="Sakata K."/>
            <person name="Nagamura Y."/>
            <person name="Aoki H."/>
            <person name="Arikawa K."/>
            <person name="Arita K."/>
            <person name="Bito T."/>
            <person name="Chiden Y."/>
            <person name="Fujitsuka N."/>
            <person name="Fukunaka R."/>
            <person name="Hamada M."/>
            <person name="Harada C."/>
            <person name="Hayashi A."/>
            <person name="Hijishita S."/>
            <person name="Honda M."/>
            <person name="Hosokawa S."/>
            <person name="Ichikawa Y."/>
            <person name="Idonuma A."/>
            <person name="Iijima M."/>
            <person name="Ikeda M."/>
            <person name="Ikeno M."/>
            <person name="Ito K."/>
            <person name="Ito S."/>
            <person name="Ito T."/>
            <person name="Ito Y."/>
            <person name="Ito Y."/>
            <person name="Iwabuchi A."/>
            <person name="Kamiya K."/>
            <person name="Karasawa W."/>
            <person name="Kurita K."/>
            <person name="Katagiri S."/>
            <person name="Kikuta A."/>
            <person name="Kobayashi H."/>
            <person name="Kobayashi N."/>
            <person name="Machita K."/>
            <person name="Maehara T."/>
            <person name="Masukawa M."/>
            <person name="Mizubayashi T."/>
            <person name="Mukai Y."/>
            <person name="Nagasaki H."/>
            <person name="Nagata Y."/>
            <person name="Naito S."/>
            <person name="Nakashima M."/>
            <person name="Nakama Y."/>
            <person name="Nakamichi Y."/>
            <person name="Nakamura M."/>
            <person name="Meguro A."/>
            <person name="Negishi M."/>
            <person name="Ohta I."/>
            <person name="Ohta T."/>
            <person name="Okamoto M."/>
            <person name="Ono N."/>
            <person name="Saji S."/>
            <person name="Sakaguchi M."/>
            <person name="Sakai K."/>
            <person name="Shibata M."/>
            <person name="Shimokawa T."/>
            <person name="Song J."/>
            <person name="Takazaki Y."/>
            <person name="Terasawa K."/>
            <person name="Tsugane M."/>
            <person name="Tsuji K."/>
            <person name="Ueda S."/>
            <person name="Waki K."/>
            <person name="Yamagata H."/>
            <person name="Yamamoto M."/>
            <person name="Yamamoto S."/>
            <person name="Yamane H."/>
            <person name="Yoshiki S."/>
            <person name="Yoshihara R."/>
            <person name="Yukawa K."/>
            <person name="Zhong H."/>
            <person name="Yano M."/>
            <person name="Yuan Q."/>
            <person name="Ouyang S."/>
            <person name="Liu J."/>
            <person name="Jones K.M."/>
            <person name="Gansberger K."/>
            <person name="Moffat K."/>
            <person name="Hill J."/>
            <person name="Bera J."/>
            <person name="Fadrosh D."/>
            <person name="Jin S."/>
            <person name="Johri S."/>
            <person name="Kim M."/>
            <person name="Overton L."/>
            <person name="Reardon M."/>
            <person name="Tsitrin T."/>
            <person name="Vuong H."/>
            <person name="Weaver B."/>
            <person name="Ciecko A."/>
            <person name="Tallon L."/>
            <person name="Jackson J."/>
            <person name="Pai G."/>
            <person name="Aken S.V."/>
            <person name="Utterback T."/>
            <person name="Reidmuller S."/>
            <person name="Feldblyum T."/>
            <person name="Hsiao J."/>
            <person name="Zismann V."/>
            <person name="Iobst S."/>
            <person name="de Vazeille A.R."/>
            <person name="Buell C.R."/>
            <person name="Ying K."/>
            <person name="Li Y."/>
            <person name="Lu T."/>
            <person name="Huang Y."/>
            <person name="Zhao Q."/>
            <person name="Feng Q."/>
            <person name="Zhang L."/>
            <person name="Zhu J."/>
            <person name="Weng Q."/>
            <person name="Mu J."/>
            <person name="Lu Y."/>
            <person name="Fan D."/>
            <person name="Liu Y."/>
            <person name="Guan J."/>
            <person name="Zhang Y."/>
            <person name="Yu S."/>
            <person name="Liu X."/>
            <person name="Zhang Y."/>
            <person name="Hong G."/>
            <person name="Han B."/>
            <person name="Choisne N."/>
            <person name="Demange N."/>
            <person name="Orjeda G."/>
            <person name="Samain S."/>
            <person name="Cattolico L."/>
            <person name="Pelletier E."/>
            <person name="Couloux A."/>
            <person name="Segurens B."/>
            <person name="Wincker P."/>
            <person name="D'Hont A."/>
            <person name="Scarpelli C."/>
            <person name="Weissenbach J."/>
            <person name="Salanoubat M."/>
            <person name="Quetier F."/>
            <person name="Yu Y."/>
            <person name="Kim H.R."/>
            <person name="Rambo T."/>
            <person name="Currie J."/>
            <person name="Collura K."/>
            <person name="Luo M."/>
            <person name="Yang T."/>
            <person name="Ammiraju J.S.S."/>
            <person name="Engler F."/>
            <person name="Soderlund C."/>
            <person name="Wing R.A."/>
            <person name="Palmer L.E."/>
            <person name="de la Bastide M."/>
            <person name="Spiegel L."/>
            <person name="Nascimento L."/>
            <person name="Zutavern T."/>
            <person name="O'Shaughnessy A."/>
            <person name="Dike S."/>
            <person name="Dedhia N."/>
            <person name="Preston R."/>
            <person name="Balija V."/>
            <person name="McCombie W.R."/>
            <person name="Chow T."/>
            <person name="Chen H."/>
            <person name="Chung M."/>
            <person name="Chen C."/>
            <person name="Shaw J."/>
            <person name="Wu H."/>
            <person name="Hsiao K."/>
            <person name="Chao Y."/>
            <person name="Chu M."/>
            <person name="Cheng C."/>
            <person name="Hour A."/>
            <person name="Lee P."/>
            <person name="Lin S."/>
            <person name="Lin Y."/>
            <person name="Liou J."/>
            <person name="Liu S."/>
            <person name="Hsing Y."/>
            <person name="Raghuvanshi S."/>
            <person name="Mohanty A."/>
            <person name="Bharti A.K."/>
            <person name="Gaur A."/>
            <person name="Gupta V."/>
            <person name="Kumar D."/>
            <person name="Ravi V."/>
            <person name="Vij S."/>
            <person name="Kapur A."/>
            <person name="Khurana P."/>
            <person name="Khurana P."/>
            <person name="Khurana J.P."/>
            <person name="Tyagi A.K."/>
            <person name="Gaikwad K."/>
            <person name="Singh A."/>
            <person name="Dalal V."/>
            <person name="Srivastava S."/>
            <person name="Dixit A."/>
            <person name="Pal A.K."/>
            <person name="Ghazi I.A."/>
            <person name="Yadav M."/>
            <person name="Pandit A."/>
            <person name="Bhargava A."/>
            <person name="Sureshbabu K."/>
            <person name="Batra K."/>
            <person name="Sharma T.R."/>
            <person name="Mohapatra T."/>
            <person name="Singh N.K."/>
            <person name="Messing J."/>
            <person name="Nelson A.B."/>
            <person name="Fuks G."/>
            <person name="Kavchok S."/>
            <person name="Keizer G."/>
            <person name="Linton E."/>
            <person name="Llaca V."/>
            <person name="Song R."/>
            <person name="Tanyolac B."/>
            <person name="Young S."/>
            <person name="Ho-Il K."/>
            <person name="Hahn J.H."/>
            <person name="Sangsakoo G."/>
            <person name="Vanavichit A."/>
            <person name="de Mattos Luiz.A.T."/>
            <person name="Zimmer P.D."/>
            <person name="Malone G."/>
            <person name="Dellagostin O."/>
            <person name="de Oliveira A.C."/>
            <person name="Bevan M."/>
            <person name="Bancroft I."/>
            <person name="Minx P."/>
            <person name="Cordum H."/>
            <person name="Wilson R."/>
            <person name="Cheng Z."/>
            <person name="Jin W."/>
            <person name="Jiang J."/>
            <person name="Leong S.A."/>
            <person name="Iwama H."/>
            <person name="Gojobori T."/>
            <person name="Itoh T."/>
            <person name="Niimura Y."/>
            <person name="Fujii Y."/>
            <person name="Habara T."/>
            <person name="Sakai H."/>
            <person name="Sato Y."/>
            <person name="Wilson G."/>
            <person name="Kumar K."/>
            <person name="McCouch S."/>
            <person name="Juretic N."/>
            <person name="Hoen D."/>
            <person name="Wright S."/>
            <person name="Bruskiewich R."/>
            <person name="Bureau T."/>
            <person name="Miyao A."/>
            <person name="Hirochika H."/>
            <person name="Nishikawa T."/>
            <person name="Kadowaki K."/>
            <person name="Sugiura M."/>
            <person name="Burr B."/>
            <person name="Sasaki T."/>
        </authorList>
    </citation>
    <scope>NUCLEOTIDE SEQUENCE [LARGE SCALE GENOMIC DNA]</scope>
    <source>
        <strain evidence="4">cv. Nipponbare</strain>
    </source>
</reference>
<evidence type="ECO:0000256" key="2">
    <source>
        <dbReference type="SAM" id="Phobius"/>
    </source>
</evidence>
<evidence type="ECO:0000313" key="3">
    <source>
        <dbReference type="EMBL" id="BAS94204.1"/>
    </source>
</evidence>
<dbReference type="AlphaFoldDB" id="A0A0P0WMY7"/>
<dbReference type="Proteomes" id="UP000059680">
    <property type="component" value="Chromosome 5"/>
</dbReference>
<name>A0A0P0WMY7_ORYSJ</name>
<dbReference type="Gramene" id="Os05t0436700-00">
    <property type="protein sequence ID" value="Os05t0436700-00"/>
    <property type="gene ID" value="Os05g0436700"/>
</dbReference>
<evidence type="ECO:0000313" key="4">
    <source>
        <dbReference type="Proteomes" id="UP000059680"/>
    </source>
</evidence>
<sequence length="325" mass="35603">KNNFKANNYIIFFNVTIWWKICHILFIKSLSNARSATHRITFLFFLFHTSKGNPTLLGASRIQKWFSGAQRRTCIRSVAPPPGVTRAAKQAAPPPTPSSPPPPRRRPSHRRQSQAAARTAAAGLSLPSLAVKLVGAPARRSSGQGAGAEEKPTAASRSSAGMHGYGPLMAGFVALGGREPGTASWRRRRLEWWRGGGGGGMAMSAVASGGRGQIWPVGWRRRWLRWRRLRWRVTTATAEAAATAVGDGGNCAGWWRRRRLRQPLRRLAKTATVEAAAAGTMRRRLKQPHLSWRLHACSARSVVAPSGKNYLLKTLIAKFVSLLVV</sequence>
<organism evidence="3 4">
    <name type="scientific">Oryza sativa subsp. japonica</name>
    <name type="common">Rice</name>
    <dbReference type="NCBI Taxonomy" id="39947"/>
    <lineage>
        <taxon>Eukaryota</taxon>
        <taxon>Viridiplantae</taxon>
        <taxon>Streptophyta</taxon>
        <taxon>Embryophyta</taxon>
        <taxon>Tracheophyta</taxon>
        <taxon>Spermatophyta</taxon>
        <taxon>Magnoliopsida</taxon>
        <taxon>Liliopsida</taxon>
        <taxon>Poales</taxon>
        <taxon>Poaceae</taxon>
        <taxon>BOP clade</taxon>
        <taxon>Oryzoideae</taxon>
        <taxon>Oryzeae</taxon>
        <taxon>Oryzinae</taxon>
        <taxon>Oryza</taxon>
        <taxon>Oryza sativa</taxon>
    </lineage>
</organism>
<feature type="compositionally biased region" description="Pro residues" evidence="1">
    <location>
        <begin position="92"/>
        <end position="102"/>
    </location>
</feature>
<keyword evidence="2" id="KW-0812">Transmembrane</keyword>